<reference evidence="1 2" key="1">
    <citation type="submission" date="2015-07" db="EMBL/GenBank/DDBJ databases">
        <title>A draft genome sequence of Mycobacterium wolinskyi.</title>
        <authorList>
            <person name="de Man T.J."/>
            <person name="Perry K.A."/>
            <person name="Coulliette A.D."/>
            <person name="Jensen B."/>
            <person name="Toney N.C."/>
            <person name="Limbago B.M."/>
            <person name="Noble-Wang J."/>
        </authorList>
    </citation>
    <scope>NUCLEOTIDE SEQUENCE [LARGE SCALE GENOMIC DNA]</scope>
    <source>
        <strain evidence="1 2">CDC_01</strain>
    </source>
</reference>
<dbReference type="RefSeq" id="WP_067856815.1">
    <property type="nucleotide sequence ID" value="NZ_LGTW01000027.1"/>
</dbReference>
<name>A0A132PDQ0_9MYCO</name>
<sequence length="134" mass="14078">MMEADPDELAIIDAMMGLHAIERTGFPLGFMVGAGYELSGPLVGLGATPVPAMSVEPFFVGLDNITQLVQALGRADWAAAVLDDNSFVLTNNRADTHIPLGAHIPHNCSLLTRAAQNRAKRAVAAAAVDDREAA</sequence>
<protein>
    <submittedName>
        <fullName evidence="1">Uncharacterized protein</fullName>
    </submittedName>
</protein>
<dbReference type="PATRIC" id="fig|59750.3.peg.3946"/>
<dbReference type="EMBL" id="LGTW01000027">
    <property type="protein sequence ID" value="KWX20459.1"/>
    <property type="molecule type" value="Genomic_DNA"/>
</dbReference>
<accession>A0A132PDQ0</accession>
<comment type="caution">
    <text evidence="1">The sequence shown here is derived from an EMBL/GenBank/DDBJ whole genome shotgun (WGS) entry which is preliminary data.</text>
</comment>
<dbReference type="Proteomes" id="UP000070612">
    <property type="component" value="Unassembled WGS sequence"/>
</dbReference>
<proteinExistence type="predicted"/>
<evidence type="ECO:0000313" key="1">
    <source>
        <dbReference type="EMBL" id="KWX20459.1"/>
    </source>
</evidence>
<keyword evidence="2" id="KW-1185">Reference proteome</keyword>
<evidence type="ECO:0000313" key="2">
    <source>
        <dbReference type="Proteomes" id="UP000070612"/>
    </source>
</evidence>
<gene>
    <name evidence="1" type="ORF">AFM11_30245</name>
</gene>
<dbReference type="AlphaFoldDB" id="A0A132PDQ0"/>
<organism evidence="1 2">
    <name type="scientific">Mycolicibacterium wolinskyi</name>
    <dbReference type="NCBI Taxonomy" id="59750"/>
    <lineage>
        <taxon>Bacteria</taxon>
        <taxon>Bacillati</taxon>
        <taxon>Actinomycetota</taxon>
        <taxon>Actinomycetes</taxon>
        <taxon>Mycobacteriales</taxon>
        <taxon>Mycobacteriaceae</taxon>
        <taxon>Mycolicibacterium</taxon>
    </lineage>
</organism>